<feature type="transmembrane region" description="Helical" evidence="3">
    <location>
        <begin position="110"/>
        <end position="131"/>
    </location>
</feature>
<feature type="compositionally biased region" description="Basic and acidic residues" evidence="2">
    <location>
        <begin position="1"/>
        <end position="12"/>
    </location>
</feature>
<dbReference type="GO" id="GO:0001681">
    <property type="term" value="F:sialate O-acetylesterase activity"/>
    <property type="evidence" value="ECO:0007669"/>
    <property type="project" value="InterPro"/>
</dbReference>
<dbReference type="SUPFAM" id="SSF52266">
    <property type="entry name" value="SGNH hydrolase"/>
    <property type="match status" value="1"/>
</dbReference>
<dbReference type="OrthoDB" id="42638at2759"/>
<evidence type="ECO:0000256" key="2">
    <source>
        <dbReference type="SAM" id="MobiDB-lite"/>
    </source>
</evidence>
<dbReference type="PANTHER" id="PTHR22901">
    <property type="entry name" value="SIALATE O-ACETYLESTERASE"/>
    <property type="match status" value="1"/>
</dbReference>
<dbReference type="Proteomes" id="UP000549394">
    <property type="component" value="Unassembled WGS sequence"/>
</dbReference>
<comment type="caution">
    <text evidence="5">The sequence shown here is derived from an EMBL/GenBank/DDBJ whole genome shotgun (WGS) entry which is preliminary data.</text>
</comment>
<organism evidence="5 6">
    <name type="scientific">Dimorphilus gyrociliatus</name>
    <dbReference type="NCBI Taxonomy" id="2664684"/>
    <lineage>
        <taxon>Eukaryota</taxon>
        <taxon>Metazoa</taxon>
        <taxon>Spiralia</taxon>
        <taxon>Lophotrochozoa</taxon>
        <taxon>Annelida</taxon>
        <taxon>Polychaeta</taxon>
        <taxon>Polychaeta incertae sedis</taxon>
        <taxon>Dinophilidae</taxon>
        <taxon>Dimorphilus</taxon>
    </lineage>
</organism>
<dbReference type="InterPro" id="IPR039329">
    <property type="entry name" value="SIAE"/>
</dbReference>
<accession>A0A7I8V6G8</accession>
<reference evidence="5 6" key="1">
    <citation type="submission" date="2020-08" db="EMBL/GenBank/DDBJ databases">
        <authorList>
            <person name="Hejnol A."/>
        </authorList>
    </citation>
    <scope>NUCLEOTIDE SEQUENCE [LARGE SCALE GENOMIC DNA]</scope>
</reference>
<dbReference type="EMBL" id="CAJFCJ010000001">
    <property type="protein sequence ID" value="CAD5111204.1"/>
    <property type="molecule type" value="Genomic_DNA"/>
</dbReference>
<dbReference type="InterPro" id="IPR036514">
    <property type="entry name" value="SGNH_hydro_sf"/>
</dbReference>
<evidence type="ECO:0000313" key="6">
    <source>
        <dbReference type="Proteomes" id="UP000549394"/>
    </source>
</evidence>
<keyword evidence="3" id="KW-0812">Transmembrane</keyword>
<dbReference type="InterPro" id="IPR005181">
    <property type="entry name" value="SASA"/>
</dbReference>
<feature type="compositionally biased region" description="Acidic residues" evidence="2">
    <location>
        <begin position="13"/>
        <end position="24"/>
    </location>
</feature>
<evidence type="ECO:0000256" key="3">
    <source>
        <dbReference type="SAM" id="Phobius"/>
    </source>
</evidence>
<name>A0A7I8V6G8_9ANNE</name>
<feature type="domain" description="Sialate O-acetylesterase" evidence="4">
    <location>
        <begin position="321"/>
        <end position="433"/>
    </location>
</feature>
<dbReference type="Gene3D" id="3.40.50.1110">
    <property type="entry name" value="SGNH hydrolase"/>
    <property type="match status" value="1"/>
</dbReference>
<dbReference type="Pfam" id="PF03629">
    <property type="entry name" value="SASA"/>
    <property type="match status" value="1"/>
</dbReference>
<evidence type="ECO:0000259" key="4">
    <source>
        <dbReference type="Pfam" id="PF03629"/>
    </source>
</evidence>
<feature type="region of interest" description="Disordered" evidence="2">
    <location>
        <begin position="1"/>
        <end position="62"/>
    </location>
</feature>
<evidence type="ECO:0000313" key="5">
    <source>
        <dbReference type="EMBL" id="CAD5111204.1"/>
    </source>
</evidence>
<keyword evidence="1" id="KW-0378">Hydrolase</keyword>
<feature type="compositionally biased region" description="Basic and acidic residues" evidence="2">
    <location>
        <begin position="34"/>
        <end position="55"/>
    </location>
</feature>
<protein>
    <submittedName>
        <fullName evidence="5">DgyrCDS536</fullName>
    </submittedName>
</protein>
<evidence type="ECO:0000256" key="1">
    <source>
        <dbReference type="ARBA" id="ARBA00022801"/>
    </source>
</evidence>
<dbReference type="AlphaFoldDB" id="A0A7I8V6G8"/>
<keyword evidence="6" id="KW-1185">Reference proteome</keyword>
<dbReference type="GO" id="GO:0005975">
    <property type="term" value="P:carbohydrate metabolic process"/>
    <property type="evidence" value="ECO:0007669"/>
    <property type="project" value="TreeGrafter"/>
</dbReference>
<gene>
    <name evidence="5" type="ORF">DGYR_LOCUS528</name>
</gene>
<dbReference type="PANTHER" id="PTHR22901:SF0">
    <property type="entry name" value="SIALATE O-ACETYLESTERASE"/>
    <property type="match status" value="1"/>
</dbReference>
<keyword evidence="3" id="KW-0472">Membrane</keyword>
<sequence length="659" mass="74513">MTIDDEQPRSDGETQEMQETEMESEIGTGTATENGKKHSPSPEEAKKALTSKEVDQQAQGKFPLNKGEEMNLLKTNGTMVEMDEEKGENGADNSRIKIVTSEKKKKQRKCLFIGIVVILVIITAALIGMLAHHYTTTYKKLRLAVLFQDNMVLQREPQRARIWGYGPSSPKNQSIFVQLKNKTGHIVQSQTTQTVKTGNEYIWSIYLEPMNKGGPYMIEVQLEGFKEEVLKIKNILFGDVWICAGDENMQYTLHKMGNEYDVLMLAKRALHLRLFSLSSLRSRVPLSDIRDVEIPWSLPTKDALFGQEPLPGQIGSHFSSLCFNFGRKLYHELNVPIGLISSTFAHSKIEEWSSTDSAKECNEDSFRNSHTSTVWNSMINPLKMQTFKGMIFYQGSKDAIESTYGPTYECLFKQFITSVKSETDASVGFIQLPGAANKYLYHYTNIRWLQTSSFGYVPNKLMSDSFMVSAIDLPAYKQSNPSFFVNTTDVLSDRLVLSVLYHSYQWQNGANLTPYPIDIQTIGKNLQITFQSNYESNPESIDAFEICCTPKNFTDPCPEFGKTGETTGGFVKWLPALLVESQAPFLKLGVDRDSCSLDKKLHGIRYAWNAQPCDFEKCAIYGESNKLPTGPFLYPNLDENQIRKRIIINRLFSNSTKGV</sequence>
<proteinExistence type="predicted"/>
<keyword evidence="3" id="KW-1133">Transmembrane helix</keyword>